<sequence length="322" mass="37275">MPSGLTHILLTKKLQDHLPDGDLKNIFAYGSVSLQVGAIAPDIPYASLFDHDIFRKQSSLADSFHYNLTNQIALRSLTLLKKMRGVVDDSIHYHIFSFYLGYISHIFADGIIHPFVRDKVGNYKENKAAHRSLEMQLDVLLIHHYNKKSGLNFELNFMNIHDELSDFTSTVDTISLIQTFSNLIYDVYNVHFANNEILEWIEGLHRMFNIAEGSFPAFARNSLLNTLFYRNYDDIDKDEILNLNKPKDRLDNFLKIENVNFIDDCLPQFFSKYIETAQKAYEFVYMDGSPLCDIEIPMINLDTGRHINNNILDEVPILWINN</sequence>
<accession>A0A644ZYV4</accession>
<dbReference type="EMBL" id="VSSQ01011110">
    <property type="protein sequence ID" value="MPM46022.1"/>
    <property type="molecule type" value="Genomic_DNA"/>
</dbReference>
<dbReference type="InterPro" id="IPR029002">
    <property type="entry name" value="PLPC/GPLD1"/>
</dbReference>
<feature type="domain" description="Phospholipase C/D" evidence="1">
    <location>
        <begin position="6"/>
        <end position="152"/>
    </location>
</feature>
<organism evidence="2">
    <name type="scientific">bioreactor metagenome</name>
    <dbReference type="NCBI Taxonomy" id="1076179"/>
    <lineage>
        <taxon>unclassified sequences</taxon>
        <taxon>metagenomes</taxon>
        <taxon>ecological metagenomes</taxon>
    </lineage>
</organism>
<evidence type="ECO:0000259" key="1">
    <source>
        <dbReference type="Pfam" id="PF00882"/>
    </source>
</evidence>
<name>A0A644ZYV4_9ZZZZ</name>
<dbReference type="Pfam" id="PF00882">
    <property type="entry name" value="Zn_dep_PLPC"/>
    <property type="match status" value="1"/>
</dbReference>
<proteinExistence type="predicted"/>
<evidence type="ECO:0000313" key="2">
    <source>
        <dbReference type="EMBL" id="MPM46022.1"/>
    </source>
</evidence>
<comment type="caution">
    <text evidence="2">The sequence shown here is derived from an EMBL/GenBank/DDBJ whole genome shotgun (WGS) entry which is preliminary data.</text>
</comment>
<dbReference type="AlphaFoldDB" id="A0A644ZYV4"/>
<gene>
    <name evidence="2" type="ORF">SDC9_92716</name>
</gene>
<reference evidence="2" key="1">
    <citation type="submission" date="2019-08" db="EMBL/GenBank/DDBJ databases">
        <authorList>
            <person name="Kucharzyk K."/>
            <person name="Murdoch R.W."/>
            <person name="Higgins S."/>
            <person name="Loffler F."/>
        </authorList>
    </citation>
    <scope>NUCLEOTIDE SEQUENCE</scope>
</reference>
<protein>
    <recommendedName>
        <fullName evidence="1">Phospholipase C/D domain-containing protein</fullName>
    </recommendedName>
</protein>